<keyword evidence="2" id="KW-1185">Reference proteome</keyword>
<gene>
    <name evidence="1" type="ORF">MOZ60_10470</name>
</gene>
<dbReference type="PANTHER" id="PTHR36849:SF1">
    <property type="entry name" value="CYTOPLASMIC PROTEIN"/>
    <property type="match status" value="1"/>
</dbReference>
<dbReference type="PANTHER" id="PTHR36849">
    <property type="entry name" value="CYTOPLASMIC PROTEIN-RELATED"/>
    <property type="match status" value="1"/>
</dbReference>
<dbReference type="RefSeq" id="WP_108774282.1">
    <property type="nucleotide sequence ID" value="NZ_JALBUR010000043.1"/>
</dbReference>
<evidence type="ECO:0000313" key="1">
    <source>
        <dbReference type="EMBL" id="MDX8420509.1"/>
    </source>
</evidence>
<name>A0AB35U9Q5_9FIRM</name>
<sequence>MGVLQVKRIYLAPAETDGCRILVDRLWPRGISKEKAELFSWAKEAAPSSDLRKQFHADHDFDAFTAAYQKELENNPAASDLLAMVKEQLAKGNVTLVFGSKDEEHNNAPVLAAWLQSKLD</sequence>
<proteinExistence type="predicted"/>
<dbReference type="EMBL" id="JALBUR010000043">
    <property type="protein sequence ID" value="MDX8420509.1"/>
    <property type="molecule type" value="Genomic_DNA"/>
</dbReference>
<dbReference type="Proteomes" id="UP001286174">
    <property type="component" value="Unassembled WGS sequence"/>
</dbReference>
<protein>
    <submittedName>
        <fullName evidence="1">DUF488 family protein</fullName>
    </submittedName>
</protein>
<dbReference type="Pfam" id="PF22752">
    <property type="entry name" value="DUF488-N3i"/>
    <property type="match status" value="1"/>
</dbReference>
<organism evidence="1 2">
    <name type="scientific">Grylomicrobium aquisgranensis</name>
    <dbReference type="NCBI Taxonomy" id="2926318"/>
    <lineage>
        <taxon>Bacteria</taxon>
        <taxon>Bacillati</taxon>
        <taxon>Bacillota</taxon>
        <taxon>Erysipelotrichia</taxon>
        <taxon>Erysipelotrichales</taxon>
        <taxon>Erysipelotrichaceae</taxon>
        <taxon>Grylomicrobium</taxon>
    </lineage>
</organism>
<accession>A0AB35U9Q5</accession>
<evidence type="ECO:0000313" key="2">
    <source>
        <dbReference type="Proteomes" id="UP001286174"/>
    </source>
</evidence>
<dbReference type="AlphaFoldDB" id="A0AB35U9Q5"/>
<dbReference type="InterPro" id="IPR052552">
    <property type="entry name" value="YeaO-like"/>
</dbReference>
<reference evidence="1 2" key="1">
    <citation type="submission" date="2022-03" db="EMBL/GenBank/DDBJ databases">
        <title>Novel taxa within the pig intestine.</title>
        <authorList>
            <person name="Wylensek D."/>
            <person name="Bishof K."/>
            <person name="Afrizal A."/>
            <person name="Clavel T."/>
        </authorList>
    </citation>
    <scope>NUCLEOTIDE SEQUENCE [LARGE SCALE GENOMIC DNA]</scope>
    <source>
        <strain evidence="1 2">CLA-KB-P133</strain>
    </source>
</reference>
<comment type="caution">
    <text evidence="1">The sequence shown here is derived from an EMBL/GenBank/DDBJ whole genome shotgun (WGS) entry which is preliminary data.</text>
</comment>